<comment type="caution">
    <text evidence="8">The sequence shown here is derived from an EMBL/GenBank/DDBJ whole genome shotgun (WGS) entry which is preliminary data.</text>
</comment>
<dbReference type="Pfam" id="PF03544">
    <property type="entry name" value="TonB_C"/>
    <property type="match status" value="1"/>
</dbReference>
<proteinExistence type="predicted"/>
<evidence type="ECO:0000256" key="4">
    <source>
        <dbReference type="ARBA" id="ARBA00023136"/>
    </source>
</evidence>
<reference evidence="8 9" key="1">
    <citation type="submission" date="2014-10" db="EMBL/GenBank/DDBJ databases">
        <title>Genome sequence of Ponticoccus sp. strain UMTAT08 isolated from clonal culture of toxic dinoflagellate Alexandrium tamiyavanichii.</title>
        <authorList>
            <person name="Gan H.Y."/>
            <person name="Muhd D.-D."/>
            <person name="Mohd Noor M.E."/>
            <person name="Yeong Y.S."/>
            <person name="Usup G."/>
        </authorList>
    </citation>
    <scope>NUCLEOTIDE SEQUENCE [LARGE SCALE GENOMIC DNA]</scope>
    <source>
        <strain evidence="8 9">UMTAT08</strain>
    </source>
</reference>
<feature type="domain" description="TonB C-terminal" evidence="7">
    <location>
        <begin position="270"/>
        <end position="356"/>
    </location>
</feature>
<comment type="subcellular location">
    <subcellularLocation>
        <location evidence="1">Membrane</location>
        <topology evidence="1">Single-pass membrane protein</topology>
    </subcellularLocation>
</comment>
<feature type="compositionally biased region" description="Basic and acidic residues" evidence="5">
    <location>
        <begin position="58"/>
        <end position="122"/>
    </location>
</feature>
<feature type="compositionally biased region" description="Low complexity" evidence="5">
    <location>
        <begin position="240"/>
        <end position="251"/>
    </location>
</feature>
<evidence type="ECO:0000256" key="2">
    <source>
        <dbReference type="ARBA" id="ARBA00022692"/>
    </source>
</evidence>
<feature type="region of interest" description="Disordered" evidence="5">
    <location>
        <begin position="28"/>
        <end position="274"/>
    </location>
</feature>
<name>A0A0B3S498_9RHOB</name>
<evidence type="ECO:0000256" key="3">
    <source>
        <dbReference type="ARBA" id="ARBA00022989"/>
    </source>
</evidence>
<dbReference type="Gene3D" id="3.30.1150.10">
    <property type="match status" value="1"/>
</dbReference>
<dbReference type="PROSITE" id="PS52015">
    <property type="entry name" value="TONB_CTD"/>
    <property type="match status" value="1"/>
</dbReference>
<keyword evidence="6" id="KW-0732">Signal</keyword>
<evidence type="ECO:0000313" key="8">
    <source>
        <dbReference type="EMBL" id="KHQ53833.1"/>
    </source>
</evidence>
<organism evidence="8 9">
    <name type="scientific">Mameliella alba</name>
    <dbReference type="NCBI Taxonomy" id="561184"/>
    <lineage>
        <taxon>Bacteria</taxon>
        <taxon>Pseudomonadati</taxon>
        <taxon>Pseudomonadota</taxon>
        <taxon>Alphaproteobacteria</taxon>
        <taxon>Rhodobacterales</taxon>
        <taxon>Roseobacteraceae</taxon>
        <taxon>Mameliella</taxon>
    </lineage>
</organism>
<evidence type="ECO:0000259" key="7">
    <source>
        <dbReference type="PROSITE" id="PS52015"/>
    </source>
</evidence>
<feature type="chain" id="PRO_5002098039" description="TonB C-terminal domain-containing protein" evidence="6">
    <location>
        <begin position="25"/>
        <end position="356"/>
    </location>
</feature>
<evidence type="ECO:0000256" key="6">
    <source>
        <dbReference type="SAM" id="SignalP"/>
    </source>
</evidence>
<sequence>MISSSRLAKSSAVSLALLAHGAVALTLASPEDPRTEGASGGAEVRLGSSFADMAAGRVRPEPAKTPEEKADSEKLMPDRAKAPSEQAKQDETAPDRTKDSADRPAPEKAAPERPRDRAETARPDPTPPEPVARRLAVVAPEQTDTGPRLASLKPDPPETQDLATLAPAPERADPAPAIKPVTPDNAPAERVTGEAPKSAAVPHSLRPKMRTPEFEAANKPVAKPKAKPRAKPAPQGGGAARNARAGNPTGNDAAKARNSGNNGRKAAPGNAAASNYPGLVMRKLSRAGRPRVNARGTAVVAFSISSGGGLASLSLARSSGSSALDRAALGVVRSAAPFPQPPNGARRSFSIQIQGR</sequence>
<feature type="region of interest" description="Disordered" evidence="5">
    <location>
        <begin position="335"/>
        <end position="356"/>
    </location>
</feature>
<keyword evidence="2" id="KW-0812">Transmembrane</keyword>
<dbReference type="EMBL" id="JSUQ01000006">
    <property type="protein sequence ID" value="KHQ53833.1"/>
    <property type="molecule type" value="Genomic_DNA"/>
</dbReference>
<dbReference type="GO" id="GO:0055085">
    <property type="term" value="P:transmembrane transport"/>
    <property type="evidence" value="ECO:0007669"/>
    <property type="project" value="InterPro"/>
</dbReference>
<dbReference type="AlphaFoldDB" id="A0A0B3S498"/>
<dbReference type="Proteomes" id="UP000030960">
    <property type="component" value="Unassembled WGS sequence"/>
</dbReference>
<dbReference type="InterPro" id="IPR037682">
    <property type="entry name" value="TonB_C"/>
</dbReference>
<evidence type="ECO:0000256" key="5">
    <source>
        <dbReference type="SAM" id="MobiDB-lite"/>
    </source>
</evidence>
<keyword evidence="9" id="KW-1185">Reference proteome</keyword>
<dbReference type="RefSeq" id="WP_043139937.1">
    <property type="nucleotide sequence ID" value="NZ_JSUQ01000006.1"/>
</dbReference>
<gene>
    <name evidence="8" type="ORF">OA50_01822</name>
</gene>
<dbReference type="NCBIfam" id="TIGR01352">
    <property type="entry name" value="tonB_Cterm"/>
    <property type="match status" value="1"/>
</dbReference>
<dbReference type="OrthoDB" id="7930032at2"/>
<dbReference type="InterPro" id="IPR006260">
    <property type="entry name" value="TonB/TolA_C"/>
</dbReference>
<accession>A0A0B3S498</accession>
<keyword evidence="4" id="KW-0472">Membrane</keyword>
<protein>
    <recommendedName>
        <fullName evidence="7">TonB C-terminal domain-containing protein</fullName>
    </recommendedName>
</protein>
<dbReference type="GO" id="GO:0016020">
    <property type="term" value="C:membrane"/>
    <property type="evidence" value="ECO:0007669"/>
    <property type="project" value="UniProtKB-SubCell"/>
</dbReference>
<keyword evidence="3" id="KW-1133">Transmembrane helix</keyword>
<feature type="signal peptide" evidence="6">
    <location>
        <begin position="1"/>
        <end position="24"/>
    </location>
</feature>
<dbReference type="PATRIC" id="fig|1515334.3.peg.1833"/>
<evidence type="ECO:0000256" key="1">
    <source>
        <dbReference type="ARBA" id="ARBA00004167"/>
    </source>
</evidence>
<evidence type="ECO:0000313" key="9">
    <source>
        <dbReference type="Proteomes" id="UP000030960"/>
    </source>
</evidence>
<dbReference type="STRING" id="561184.SAMN05216376_10132"/>
<dbReference type="SUPFAM" id="SSF74653">
    <property type="entry name" value="TolA/TonB C-terminal domain"/>
    <property type="match status" value="1"/>
</dbReference>